<feature type="compositionally biased region" description="Basic and acidic residues" evidence="1">
    <location>
        <begin position="1"/>
        <end position="17"/>
    </location>
</feature>
<name>A0A232EM19_9HYME</name>
<evidence type="ECO:0000256" key="1">
    <source>
        <dbReference type="SAM" id="MobiDB-lite"/>
    </source>
</evidence>
<dbReference type="OrthoDB" id="6775764at2759"/>
<feature type="non-terminal residue" evidence="2">
    <location>
        <position position="1"/>
    </location>
</feature>
<evidence type="ECO:0000313" key="3">
    <source>
        <dbReference type="Proteomes" id="UP000215335"/>
    </source>
</evidence>
<dbReference type="EMBL" id="NNAY01003444">
    <property type="protein sequence ID" value="OXU19405.1"/>
    <property type="molecule type" value="Genomic_DNA"/>
</dbReference>
<protein>
    <submittedName>
        <fullName evidence="2">Uncharacterized protein</fullName>
    </submittedName>
</protein>
<sequence length="101" mass="11096">EARPADVHAIPDPRAREGVPLQPLPDQATQDRDRACALSDRAPDQDLVPEQAHEVEKGDQDEGRAELGRRRHRHLAPDLAPGLSAADDDDEDDDTARATYT</sequence>
<dbReference type="AlphaFoldDB" id="A0A232EM19"/>
<reference evidence="2 3" key="1">
    <citation type="journal article" date="2017" name="Curr. Biol.">
        <title>The Evolution of Venom by Co-option of Single-Copy Genes.</title>
        <authorList>
            <person name="Martinson E.O."/>
            <person name="Mrinalini"/>
            <person name="Kelkar Y.D."/>
            <person name="Chang C.H."/>
            <person name="Werren J.H."/>
        </authorList>
    </citation>
    <scope>NUCLEOTIDE SEQUENCE [LARGE SCALE GENOMIC DNA]</scope>
    <source>
        <strain evidence="2 3">Alberta</strain>
        <tissue evidence="2">Whole body</tissue>
    </source>
</reference>
<evidence type="ECO:0000313" key="2">
    <source>
        <dbReference type="EMBL" id="OXU19405.1"/>
    </source>
</evidence>
<feature type="region of interest" description="Disordered" evidence="1">
    <location>
        <begin position="1"/>
        <end position="101"/>
    </location>
</feature>
<gene>
    <name evidence="2" type="ORF">TSAR_001955</name>
</gene>
<accession>A0A232EM19</accession>
<proteinExistence type="predicted"/>
<keyword evidence="3" id="KW-1185">Reference proteome</keyword>
<comment type="caution">
    <text evidence="2">The sequence shown here is derived from an EMBL/GenBank/DDBJ whole genome shotgun (WGS) entry which is preliminary data.</text>
</comment>
<organism evidence="2 3">
    <name type="scientific">Trichomalopsis sarcophagae</name>
    <dbReference type="NCBI Taxonomy" id="543379"/>
    <lineage>
        <taxon>Eukaryota</taxon>
        <taxon>Metazoa</taxon>
        <taxon>Ecdysozoa</taxon>
        <taxon>Arthropoda</taxon>
        <taxon>Hexapoda</taxon>
        <taxon>Insecta</taxon>
        <taxon>Pterygota</taxon>
        <taxon>Neoptera</taxon>
        <taxon>Endopterygota</taxon>
        <taxon>Hymenoptera</taxon>
        <taxon>Apocrita</taxon>
        <taxon>Proctotrupomorpha</taxon>
        <taxon>Chalcidoidea</taxon>
        <taxon>Pteromalidae</taxon>
        <taxon>Pteromalinae</taxon>
        <taxon>Trichomalopsis</taxon>
    </lineage>
</organism>
<dbReference type="Proteomes" id="UP000215335">
    <property type="component" value="Unassembled WGS sequence"/>
</dbReference>
<feature type="compositionally biased region" description="Basic and acidic residues" evidence="1">
    <location>
        <begin position="51"/>
        <end position="68"/>
    </location>
</feature>